<organism evidence="4">
    <name type="scientific">Amphimedon queenslandica</name>
    <name type="common">Sponge</name>
    <dbReference type="NCBI Taxonomy" id="400682"/>
    <lineage>
        <taxon>Eukaryota</taxon>
        <taxon>Metazoa</taxon>
        <taxon>Porifera</taxon>
        <taxon>Demospongiae</taxon>
        <taxon>Heteroscleromorpha</taxon>
        <taxon>Haplosclerida</taxon>
        <taxon>Niphatidae</taxon>
        <taxon>Amphimedon</taxon>
    </lineage>
</organism>
<dbReference type="InterPro" id="IPR050863">
    <property type="entry name" value="CenT-Element_Derived"/>
</dbReference>
<dbReference type="SMART" id="SM00674">
    <property type="entry name" value="CENPB"/>
    <property type="match status" value="1"/>
</dbReference>
<dbReference type="eggNOG" id="KOG3105">
    <property type="taxonomic scope" value="Eukaryota"/>
</dbReference>
<feature type="region of interest" description="Disordered" evidence="2">
    <location>
        <begin position="535"/>
        <end position="584"/>
    </location>
</feature>
<dbReference type="Gene3D" id="3.30.420.10">
    <property type="entry name" value="Ribonuclease H-like superfamily/Ribonuclease H"/>
    <property type="match status" value="1"/>
</dbReference>
<dbReference type="GO" id="GO:0005634">
    <property type="term" value="C:nucleus"/>
    <property type="evidence" value="ECO:0007669"/>
    <property type="project" value="TreeGrafter"/>
</dbReference>
<accession>A0A1X7T1L6</accession>
<dbReference type="PANTHER" id="PTHR19303:SF74">
    <property type="entry name" value="POGO TRANSPOSABLE ELEMENT WITH KRAB DOMAIN"/>
    <property type="match status" value="1"/>
</dbReference>
<dbReference type="InterPro" id="IPR004875">
    <property type="entry name" value="DDE_SF_endonuclease_dom"/>
</dbReference>
<evidence type="ECO:0000256" key="1">
    <source>
        <dbReference type="ARBA" id="ARBA00023125"/>
    </source>
</evidence>
<evidence type="ECO:0000259" key="3">
    <source>
        <dbReference type="PROSITE" id="PS51253"/>
    </source>
</evidence>
<dbReference type="OrthoDB" id="10031330at2759"/>
<dbReference type="PROSITE" id="PS51253">
    <property type="entry name" value="HTH_CENPB"/>
    <property type="match status" value="1"/>
</dbReference>
<dbReference type="InterPro" id="IPR006600">
    <property type="entry name" value="HTH_CenpB_DNA-bd_dom"/>
</dbReference>
<name>A0A1X7T1L6_AMPQE</name>
<sequence length="584" mass="65692">MHAAVISVTEEGKGLRESARLYNVPVETLRKRTNGTVSVYCKPGHATVLSKEEEDKLCEYLIMMADMGYGLTRETVMHLAFVIAEKFNKKHPFTGDSAGRSWFDGFRKRHPMLTIRTPQPLSHCRALSANPDVIRDFFGKLGAIFGRLNLSKPMQIYNCDESGISIVHRPGRVVTKLGRRTVYSLTSAEKGRTHTVVACVSATGFVLPPLMVYPRKRPVPDNFKEGAVPNTSFHTSENGWINSNIFLEWLKFFVANIPPTRPVLLIQDGHISHVLIEAIEFARANHIHLLCLPSHTTHILQPLDVGVFKSFKANFNKACSNYMAKYPGRVVTNDKLAALVADAWPHSFTTLNILSGFKKCGLFPFNPSAVDDRRLAPSKPFCVPQESTEDDNESLPSSPIFTEEQEKLYTKRFEEGFDIRDPNYEAWIRINHPFKSLSVTSGDSISNISAPLSSTSAPTPSLSVPLLSMEVPIMSASTPVLSTSASLLSISNSSNSAESALDKILVLPEASMKKPKRRGINSKTVYLNDVLEEMKQQKHEKEVQAAEREESQKLKKEEKERKKREKEREREEKQRKREVNRERN</sequence>
<dbReference type="PANTHER" id="PTHR19303">
    <property type="entry name" value="TRANSPOSON"/>
    <property type="match status" value="1"/>
</dbReference>
<dbReference type="AlphaFoldDB" id="A0A1X7T1L6"/>
<dbReference type="OMA" id="DWAKERH"/>
<dbReference type="EnsemblMetazoa" id="Aqu2.1.08345_001">
    <property type="protein sequence ID" value="Aqu2.1.08345_001"/>
    <property type="gene ID" value="Aqu2.1.08345"/>
</dbReference>
<dbReference type="GO" id="GO:0003677">
    <property type="term" value="F:DNA binding"/>
    <property type="evidence" value="ECO:0007669"/>
    <property type="project" value="UniProtKB-KW"/>
</dbReference>
<dbReference type="InParanoid" id="A0A1X7T1L6"/>
<proteinExistence type="predicted"/>
<evidence type="ECO:0000256" key="2">
    <source>
        <dbReference type="SAM" id="MobiDB-lite"/>
    </source>
</evidence>
<dbReference type="Pfam" id="PF03184">
    <property type="entry name" value="DDE_1"/>
    <property type="match status" value="1"/>
</dbReference>
<evidence type="ECO:0000313" key="4">
    <source>
        <dbReference type="EnsemblMetazoa" id="Aqu2.1.08345_001"/>
    </source>
</evidence>
<keyword evidence="1" id="KW-0238">DNA-binding</keyword>
<protein>
    <recommendedName>
        <fullName evidence="3">HTH CENPB-type domain-containing protein</fullName>
    </recommendedName>
</protein>
<feature type="domain" description="HTH CENPB-type" evidence="3">
    <location>
        <begin position="41"/>
        <end position="116"/>
    </location>
</feature>
<reference evidence="4" key="1">
    <citation type="submission" date="2017-05" db="UniProtKB">
        <authorList>
            <consortium name="EnsemblMetazoa"/>
        </authorList>
    </citation>
    <scope>IDENTIFICATION</scope>
</reference>
<dbReference type="InterPro" id="IPR036397">
    <property type="entry name" value="RNaseH_sf"/>
</dbReference>